<protein>
    <submittedName>
        <fullName evidence="3">ABC transporter substrate-binding protein</fullName>
    </submittedName>
</protein>
<dbReference type="InterPro" id="IPR028081">
    <property type="entry name" value="Leu-bd"/>
</dbReference>
<feature type="domain" description="Leucine-binding protein" evidence="2">
    <location>
        <begin position="30"/>
        <end position="363"/>
    </location>
</feature>
<organism evidence="3 4">
    <name type="scientific">Desulfomarina profundi</name>
    <dbReference type="NCBI Taxonomy" id="2772557"/>
    <lineage>
        <taxon>Bacteria</taxon>
        <taxon>Pseudomonadati</taxon>
        <taxon>Thermodesulfobacteriota</taxon>
        <taxon>Desulfobulbia</taxon>
        <taxon>Desulfobulbales</taxon>
        <taxon>Desulfobulbaceae</taxon>
        <taxon>Desulfomarina</taxon>
    </lineage>
</organism>
<dbReference type="EMBL" id="AP024086">
    <property type="protein sequence ID" value="BCL59512.1"/>
    <property type="molecule type" value="Genomic_DNA"/>
</dbReference>
<evidence type="ECO:0000256" key="1">
    <source>
        <dbReference type="ARBA" id="ARBA00022729"/>
    </source>
</evidence>
<dbReference type="AlphaFoldDB" id="A0A8D5JKG1"/>
<evidence type="ECO:0000313" key="3">
    <source>
        <dbReference type="EMBL" id="BCL59512.1"/>
    </source>
</evidence>
<dbReference type="PROSITE" id="PS51257">
    <property type="entry name" value="PROKAR_LIPOPROTEIN"/>
    <property type="match status" value="1"/>
</dbReference>
<dbReference type="Pfam" id="PF13458">
    <property type="entry name" value="Peripla_BP_6"/>
    <property type="match status" value="1"/>
</dbReference>
<dbReference type="PANTHER" id="PTHR30483:SF6">
    <property type="entry name" value="PERIPLASMIC BINDING PROTEIN OF ABC TRANSPORTER FOR NATURAL AMINO ACIDS"/>
    <property type="match status" value="1"/>
</dbReference>
<dbReference type="PANTHER" id="PTHR30483">
    <property type="entry name" value="LEUCINE-SPECIFIC-BINDING PROTEIN"/>
    <property type="match status" value="1"/>
</dbReference>
<dbReference type="RefSeq" id="WP_228855735.1">
    <property type="nucleotide sequence ID" value="NZ_AP024086.1"/>
</dbReference>
<gene>
    <name evidence="3" type="ORF">DGMP_02050</name>
</gene>
<proteinExistence type="predicted"/>
<dbReference type="KEGG" id="dbk:DGMP_02050"/>
<keyword evidence="4" id="KW-1185">Reference proteome</keyword>
<dbReference type="InterPro" id="IPR051010">
    <property type="entry name" value="BCAA_transport"/>
</dbReference>
<evidence type="ECO:0000259" key="2">
    <source>
        <dbReference type="Pfam" id="PF13458"/>
    </source>
</evidence>
<accession>A0A8D5JKG1</accession>
<name>A0A8D5JKG1_9BACT</name>
<dbReference type="Proteomes" id="UP000826725">
    <property type="component" value="Chromosome"/>
</dbReference>
<reference evidence="3" key="1">
    <citation type="submission" date="2020-09" db="EMBL/GenBank/DDBJ databases">
        <title>Desulfogranum mesoprofundum gen. nov., sp. nov., a novel mesophilic, sulfate-reducing chemolithoautotroph isolated from a deep-sea hydrothermal vent chimney in the Suiyo Seamount.</title>
        <authorList>
            <person name="Hashimoto Y."/>
            <person name="Nakagawa S."/>
        </authorList>
    </citation>
    <scope>NUCLEOTIDE SEQUENCE</scope>
    <source>
        <strain evidence="3">KT2</strain>
    </source>
</reference>
<sequence>MRRQLCFATAFFVSVFILFFLVSCENQRESIKLGLAINLSGRGGAAGEHIRNGALLAVEEINEQGGINGHSLELLIRDDKNTSEGIRQADRFLLDRKVVAVIGHSTSRNTLIAYPAVTSSKTLLITPYAATNRLTGKDDLFVRTQVSCDLYGKKAAELFKRNSVKSVALLMDLSNSEFVMDWAASLKRSFSGKITEVHFNSSEEPDWEHICNELLSSGPDAVLFLAEAGMTGIALQKIKAAGFKGRLFSSVWAHTPELFRYSGQAAEGLSLITFIDPDNSRPRYLDFSSKMKKIFKTAANPRSTRAYELIYILADGLRRCSEITGVELKKALLAGEYDTLMGHVQFDKYGDVLRPVYEVVVRGGQFHNNGEI</sequence>
<keyword evidence="1" id="KW-0732">Signal</keyword>
<evidence type="ECO:0000313" key="4">
    <source>
        <dbReference type="Proteomes" id="UP000826725"/>
    </source>
</evidence>